<sequence>MRVALVHDYISEFGGAERVLLALSEIWPDAPIYTAFYKNGRTLEMLKGKDVRPSWVQNIPGFSTKLHSPLRILAPLIWGSFDFRDYDVVISSASWYVTKGFGQRGHTSPKATLGTTGKPVEFCYCHTPPRYLYGYHTSVTPNWLTKIYSSVVNPFMRKYDFESAQKVDYFIANSEEVKNRIKRFYNRDAKVIYPPVEVSRVSQAPRVSREYYLTVARVVGGKGLELAVETANKYGFPLKVVGGPSGFSKLLESLKQKAGKNVEFLGFVDDDRLEDLYFGAKAFLALSRDEDFGITPVEAMLAGTPVVAFNGGGYKETVIEGKTGIFFDDYTTEGLYNAIQKLGKTKIKPQDCKKQGEKFSRERFKREIKEYVESVHSQRSQGSSQKH</sequence>
<comment type="caution">
    <text evidence="4">The sequence shown here is derived from an EMBL/GenBank/DDBJ whole genome shotgun (WGS) entry which is preliminary data.</text>
</comment>
<evidence type="ECO:0000256" key="1">
    <source>
        <dbReference type="ARBA" id="ARBA00022679"/>
    </source>
</evidence>
<feature type="domain" description="Glycosyltransferase subfamily 4-like N-terminal" evidence="3">
    <location>
        <begin position="14"/>
        <end position="200"/>
    </location>
</feature>
<feature type="domain" description="Glycosyl transferase family 1" evidence="2">
    <location>
        <begin position="202"/>
        <end position="358"/>
    </location>
</feature>
<dbReference type="Pfam" id="PF00534">
    <property type="entry name" value="Glycos_transf_1"/>
    <property type="match status" value="1"/>
</dbReference>
<evidence type="ECO:0000259" key="3">
    <source>
        <dbReference type="Pfam" id="PF13439"/>
    </source>
</evidence>
<proteinExistence type="predicted"/>
<accession>A0A1G1VAL9</accession>
<dbReference type="InterPro" id="IPR028098">
    <property type="entry name" value="Glyco_trans_4-like_N"/>
</dbReference>
<dbReference type="PANTHER" id="PTHR46401:SF2">
    <property type="entry name" value="GLYCOSYLTRANSFERASE WBBK-RELATED"/>
    <property type="match status" value="1"/>
</dbReference>
<evidence type="ECO:0000259" key="2">
    <source>
        <dbReference type="Pfam" id="PF00534"/>
    </source>
</evidence>
<reference evidence="4 5" key="1">
    <citation type="journal article" date="2016" name="Nat. Commun.">
        <title>Thousands of microbial genomes shed light on interconnected biogeochemical processes in an aquifer system.</title>
        <authorList>
            <person name="Anantharaman K."/>
            <person name="Brown C.T."/>
            <person name="Hug L.A."/>
            <person name="Sharon I."/>
            <person name="Castelle C.J."/>
            <person name="Probst A.J."/>
            <person name="Thomas B.C."/>
            <person name="Singh A."/>
            <person name="Wilkins M.J."/>
            <person name="Karaoz U."/>
            <person name="Brodie E.L."/>
            <person name="Williams K.H."/>
            <person name="Hubbard S.S."/>
            <person name="Banfield J.F."/>
        </authorList>
    </citation>
    <scope>NUCLEOTIDE SEQUENCE [LARGE SCALE GENOMIC DNA]</scope>
</reference>
<dbReference type="EMBL" id="MHCC01000027">
    <property type="protein sequence ID" value="OGY12495.1"/>
    <property type="molecule type" value="Genomic_DNA"/>
</dbReference>
<evidence type="ECO:0000313" key="5">
    <source>
        <dbReference type="Proteomes" id="UP000178659"/>
    </source>
</evidence>
<evidence type="ECO:0000313" key="4">
    <source>
        <dbReference type="EMBL" id="OGY12495.1"/>
    </source>
</evidence>
<dbReference type="GO" id="GO:0016757">
    <property type="term" value="F:glycosyltransferase activity"/>
    <property type="evidence" value="ECO:0007669"/>
    <property type="project" value="InterPro"/>
</dbReference>
<dbReference type="InterPro" id="IPR001296">
    <property type="entry name" value="Glyco_trans_1"/>
</dbReference>
<dbReference type="AlphaFoldDB" id="A0A1G1VAL9"/>
<keyword evidence="1" id="KW-0808">Transferase</keyword>
<dbReference type="SUPFAM" id="SSF53756">
    <property type="entry name" value="UDP-Glycosyltransferase/glycogen phosphorylase"/>
    <property type="match status" value="1"/>
</dbReference>
<protein>
    <recommendedName>
        <fullName evidence="6">Glycosyl transferase family 1 domain-containing protein</fullName>
    </recommendedName>
</protein>
<dbReference type="PANTHER" id="PTHR46401">
    <property type="entry name" value="GLYCOSYLTRANSFERASE WBBK-RELATED"/>
    <property type="match status" value="1"/>
</dbReference>
<dbReference type="GO" id="GO:0009103">
    <property type="term" value="P:lipopolysaccharide biosynthetic process"/>
    <property type="evidence" value="ECO:0007669"/>
    <property type="project" value="TreeGrafter"/>
</dbReference>
<dbReference type="Gene3D" id="3.40.50.2000">
    <property type="entry name" value="Glycogen Phosphorylase B"/>
    <property type="match status" value="2"/>
</dbReference>
<dbReference type="Proteomes" id="UP000178659">
    <property type="component" value="Unassembled WGS sequence"/>
</dbReference>
<gene>
    <name evidence="4" type="ORF">A3A77_00780</name>
</gene>
<organism evidence="4 5">
    <name type="scientific">Candidatus Blackburnbacteria bacterium RIFCSPLOWO2_01_FULL_40_20</name>
    <dbReference type="NCBI Taxonomy" id="1797519"/>
    <lineage>
        <taxon>Bacteria</taxon>
        <taxon>Candidatus Blackburniibacteriota</taxon>
    </lineage>
</organism>
<name>A0A1G1VAL9_9BACT</name>
<evidence type="ECO:0008006" key="6">
    <source>
        <dbReference type="Google" id="ProtNLM"/>
    </source>
</evidence>
<dbReference type="Pfam" id="PF13439">
    <property type="entry name" value="Glyco_transf_4"/>
    <property type="match status" value="1"/>
</dbReference>